<evidence type="ECO:0000256" key="1">
    <source>
        <dbReference type="ARBA" id="ARBA00022723"/>
    </source>
</evidence>
<dbReference type="GO" id="GO:0008270">
    <property type="term" value="F:zinc ion binding"/>
    <property type="evidence" value="ECO:0007669"/>
    <property type="project" value="UniProtKB-KW"/>
</dbReference>
<dbReference type="GO" id="GO:0003676">
    <property type="term" value="F:nucleic acid binding"/>
    <property type="evidence" value="ECO:0007669"/>
    <property type="project" value="InterPro"/>
</dbReference>
<dbReference type="Gene3D" id="3.30.420.10">
    <property type="entry name" value="Ribonuclease H-like superfamily/Ribonuclease H"/>
    <property type="match status" value="1"/>
</dbReference>
<reference evidence="11" key="2">
    <citation type="submission" date="2024-04" db="EMBL/GenBank/DDBJ databases">
        <authorList>
            <person name="Chen Y."/>
            <person name="Shah S."/>
            <person name="Dougan E. K."/>
            <person name="Thang M."/>
            <person name="Chan C."/>
        </authorList>
    </citation>
    <scope>NUCLEOTIDE SEQUENCE [LARGE SCALE GENOMIC DNA]</scope>
</reference>
<dbReference type="Proteomes" id="UP001152797">
    <property type="component" value="Unassembled WGS sequence"/>
</dbReference>
<protein>
    <submittedName>
        <fullName evidence="12">Gypsy retrotransposon integrase-like protein 1</fullName>
    </submittedName>
</protein>
<gene>
    <name evidence="10" type="ORF">C1SCF055_LOCUS5711</name>
</gene>
<dbReference type="PROSITE" id="PS50158">
    <property type="entry name" value="ZF_CCHC"/>
    <property type="match status" value="1"/>
</dbReference>
<feature type="region of interest" description="Disordered" evidence="6">
    <location>
        <begin position="643"/>
        <end position="677"/>
    </location>
</feature>
<dbReference type="SMART" id="SM00343">
    <property type="entry name" value="ZnF_C2HC"/>
    <property type="match status" value="1"/>
</dbReference>
<dbReference type="Pfam" id="PF06839">
    <property type="entry name" value="Zn_ribbon_GRF"/>
    <property type="match status" value="1"/>
</dbReference>
<evidence type="ECO:0000256" key="6">
    <source>
        <dbReference type="SAM" id="MobiDB-lite"/>
    </source>
</evidence>
<dbReference type="Pfam" id="PF00098">
    <property type="entry name" value="zf-CCHC"/>
    <property type="match status" value="1"/>
</dbReference>
<dbReference type="SUPFAM" id="SSF53098">
    <property type="entry name" value="Ribonuclease H-like"/>
    <property type="match status" value="1"/>
</dbReference>
<feature type="compositionally biased region" description="Low complexity" evidence="6">
    <location>
        <begin position="1"/>
        <end position="20"/>
    </location>
</feature>
<dbReference type="GO" id="GO:0015074">
    <property type="term" value="P:DNA integration"/>
    <property type="evidence" value="ECO:0007669"/>
    <property type="project" value="InterPro"/>
</dbReference>
<dbReference type="InterPro" id="IPR001878">
    <property type="entry name" value="Znf_CCHC"/>
</dbReference>
<dbReference type="InterPro" id="IPR036397">
    <property type="entry name" value="RNaseH_sf"/>
</dbReference>
<evidence type="ECO:0000256" key="3">
    <source>
        <dbReference type="ARBA" id="ARBA00022833"/>
    </source>
</evidence>
<evidence type="ECO:0000313" key="11">
    <source>
        <dbReference type="EMBL" id="CAL1130954.1"/>
    </source>
</evidence>
<evidence type="ECO:0000313" key="12">
    <source>
        <dbReference type="EMBL" id="CAL4764891.1"/>
    </source>
</evidence>
<feature type="domain" description="GRF-type" evidence="9">
    <location>
        <begin position="685"/>
        <end position="724"/>
    </location>
</feature>
<dbReference type="Gene3D" id="4.10.60.10">
    <property type="entry name" value="Zinc finger, CCHC-type"/>
    <property type="match status" value="1"/>
</dbReference>
<dbReference type="InterPro" id="IPR012337">
    <property type="entry name" value="RNaseH-like_sf"/>
</dbReference>
<feature type="compositionally biased region" description="Basic and acidic residues" evidence="6">
    <location>
        <begin position="1732"/>
        <end position="1742"/>
    </location>
</feature>
<dbReference type="EMBL" id="CAMXCT020000352">
    <property type="protein sequence ID" value="CAL1130954.1"/>
    <property type="molecule type" value="Genomic_DNA"/>
</dbReference>
<dbReference type="InterPro" id="IPR036875">
    <property type="entry name" value="Znf_CCHC_sf"/>
</dbReference>
<evidence type="ECO:0000313" key="13">
    <source>
        <dbReference type="Proteomes" id="UP001152797"/>
    </source>
</evidence>
<dbReference type="PROSITE" id="PS50994">
    <property type="entry name" value="INTEGRASE"/>
    <property type="match status" value="1"/>
</dbReference>
<proteinExistence type="predicted"/>
<feature type="compositionally biased region" description="Polar residues" evidence="6">
    <location>
        <begin position="658"/>
        <end position="667"/>
    </location>
</feature>
<evidence type="ECO:0000256" key="2">
    <source>
        <dbReference type="ARBA" id="ARBA00022771"/>
    </source>
</evidence>
<feature type="compositionally biased region" description="Acidic residues" evidence="6">
    <location>
        <begin position="1510"/>
        <end position="1520"/>
    </location>
</feature>
<accession>A0A9P1BQH8</accession>
<feature type="compositionally biased region" description="Polar residues" evidence="6">
    <location>
        <begin position="1549"/>
        <end position="1567"/>
    </location>
</feature>
<keyword evidence="5" id="KW-0175">Coiled coil</keyword>
<dbReference type="EMBL" id="CAMXCT010000352">
    <property type="protein sequence ID" value="CAI3977579.1"/>
    <property type="molecule type" value="Genomic_DNA"/>
</dbReference>
<dbReference type="PANTHER" id="PTHR45615">
    <property type="entry name" value="MYOSIN HEAVY CHAIN, NON-MUSCLE"/>
    <property type="match status" value="1"/>
</dbReference>
<keyword evidence="2 4" id="KW-0863">Zinc-finger</keyword>
<dbReference type="OrthoDB" id="426808at2759"/>
<comment type="caution">
    <text evidence="10">The sequence shown here is derived from an EMBL/GenBank/DDBJ whole genome shotgun (WGS) entry which is preliminary data.</text>
</comment>
<feature type="domain" description="Integrase catalytic" evidence="8">
    <location>
        <begin position="1225"/>
        <end position="1391"/>
    </location>
</feature>
<reference evidence="10" key="1">
    <citation type="submission" date="2022-10" db="EMBL/GenBank/DDBJ databases">
        <authorList>
            <person name="Chen Y."/>
            <person name="Dougan E. K."/>
            <person name="Chan C."/>
            <person name="Rhodes N."/>
            <person name="Thang M."/>
        </authorList>
    </citation>
    <scope>NUCLEOTIDE SEQUENCE</scope>
</reference>
<dbReference type="InterPro" id="IPR010666">
    <property type="entry name" value="Znf_GRF"/>
</dbReference>
<dbReference type="PROSITE" id="PS51999">
    <property type="entry name" value="ZF_GRF"/>
    <property type="match status" value="1"/>
</dbReference>
<feature type="domain" description="CCHC-type" evidence="7">
    <location>
        <begin position="309"/>
        <end position="323"/>
    </location>
</feature>
<evidence type="ECO:0000259" key="8">
    <source>
        <dbReference type="PROSITE" id="PS50994"/>
    </source>
</evidence>
<evidence type="ECO:0000259" key="7">
    <source>
        <dbReference type="PROSITE" id="PS50158"/>
    </source>
</evidence>
<dbReference type="InterPro" id="IPR021109">
    <property type="entry name" value="Peptidase_aspartic_dom_sf"/>
</dbReference>
<dbReference type="PANTHER" id="PTHR45615:SF80">
    <property type="entry name" value="GRIP DOMAIN-CONTAINING PROTEIN"/>
    <property type="match status" value="1"/>
</dbReference>
<dbReference type="InterPro" id="IPR001584">
    <property type="entry name" value="Integrase_cat-core"/>
</dbReference>
<dbReference type="Gene3D" id="2.40.70.10">
    <property type="entry name" value="Acid Proteases"/>
    <property type="match status" value="1"/>
</dbReference>
<feature type="coiled-coil region" evidence="5">
    <location>
        <begin position="1464"/>
        <end position="1498"/>
    </location>
</feature>
<dbReference type="SUPFAM" id="SSF57756">
    <property type="entry name" value="Retrovirus zinc finger-like domains"/>
    <property type="match status" value="1"/>
</dbReference>
<dbReference type="EMBL" id="CAMXCT030000352">
    <property type="protein sequence ID" value="CAL4764891.1"/>
    <property type="molecule type" value="Genomic_DNA"/>
</dbReference>
<evidence type="ECO:0000313" key="10">
    <source>
        <dbReference type="EMBL" id="CAI3977579.1"/>
    </source>
</evidence>
<evidence type="ECO:0000256" key="5">
    <source>
        <dbReference type="SAM" id="Coils"/>
    </source>
</evidence>
<keyword evidence="1" id="KW-0479">Metal-binding</keyword>
<feature type="region of interest" description="Disordered" evidence="6">
    <location>
        <begin position="1"/>
        <end position="30"/>
    </location>
</feature>
<feature type="region of interest" description="Disordered" evidence="6">
    <location>
        <begin position="1719"/>
        <end position="1744"/>
    </location>
</feature>
<evidence type="ECO:0000259" key="9">
    <source>
        <dbReference type="PROSITE" id="PS51999"/>
    </source>
</evidence>
<evidence type="ECO:0000256" key="4">
    <source>
        <dbReference type="PROSITE-ProRule" id="PRU00047"/>
    </source>
</evidence>
<feature type="region of interest" description="Disordered" evidence="6">
    <location>
        <begin position="1504"/>
        <end position="1581"/>
    </location>
</feature>
<organism evidence="10">
    <name type="scientific">Cladocopium goreaui</name>
    <dbReference type="NCBI Taxonomy" id="2562237"/>
    <lineage>
        <taxon>Eukaryota</taxon>
        <taxon>Sar</taxon>
        <taxon>Alveolata</taxon>
        <taxon>Dinophyceae</taxon>
        <taxon>Suessiales</taxon>
        <taxon>Symbiodiniaceae</taxon>
        <taxon>Cladocopium</taxon>
    </lineage>
</organism>
<feature type="compositionally biased region" description="Low complexity" evidence="6">
    <location>
        <begin position="1534"/>
        <end position="1548"/>
    </location>
</feature>
<keyword evidence="13" id="KW-1185">Reference proteome</keyword>
<sequence>MDSAMTGATSTAPSVAATSSGIHKDRDLPPMFDGGDPLAFKRYQRDLQLWQFDTEIPENKHGVKMLRQLTGAARAAADELTVEEITSAQGAAKILAKLKDHFAPYLESALPRAFEKAIYAEHRKSKESLQEYVIRMDGAFKELSDEGVVLNDTVKGYVLYRHASLTQVQEDQMTTWTSGSYERDKVIKALRKLEKVHRDQKVKSFVTEDMAGESSQAEETYGMFEDDDDPSYVWVGEGDLSEVFNEEDLQHALATYQEVRRAIREQKINRSSWNKGKGKSYGKLPGPFKTKADLGARKVHIDMLKLRTKCAKCGQVGHWAKECSSPPDSYARSKADSMSGKSGFFSASVQKDASVLWEGLQEHGSVITLGSFLRKNRHEVISKSTQFCGIATQPQHGVVDTAAQSGLVGIRALQRLEDTLNSHGLCVAWRDRQAQARGVGGEASVVGVAEVPLGIGGVCGVLECTVVEEDVPLLIPIRLLRDLGAQIDLAKNEMFLKKYEVRDDEMAETDPVRAMLNWKLVGSKMLKQMRGQEGPYGEASAWQPDGYASGYLPPPFPAPMAPAFMEKSSYMSSPMHISKQELYAIQIQQGIYLGLRKCAKTPNKSVESCKHPMSSLAGAGNQVQKEVWCQECHARWKVASTVPTKTEGTPKAHAGRSSAASSLESPTPMTPESAWIREPPKEIRCQCNLPAMRLTVKKDGPTKGRHFYKCPQHVCQLFVWDPEEIRAMQQQQQPVPPMPTRQQSSQQSKDLERAKEELQRKELRMKEMEGEMRRLQQAAQEVSQEAIHQQQAALQQQQQIHQSQIRYMQEQVLWMTAVAGEERMTKAFQDSQFQEQIAEETAVLRKVMETQQGEEILVGIFEELPEEDFMNEVDGVLKKGCRKRLIRALSNPKIAEVYSTPRITAEASKQGLPTGGAYDLKNGYDLNLKSDQERCFRRLEEEDPDVLVISPPCGPFSRLQEWNYGRMEFHKAKLMLQEGLHHLDYAMRLYEWQVRRGKIALFEHPRGAKSWEEPRVLRCMSLPGVEVVEADQCAFGLRVREEEHLNRKPTRFMVNSKHMASKLALRCNGNHQHQPLLHGRAKLAEQYPQALCKAVVQGAKQAHQQADTQLVFAAEEEEERDLEDDLDEAVEQAGGEAVQRWAAGQSLQLEDEEDEEGGHHMECAVSPEEKKLISKLHQNMGHPSTEAFARALRMGRARDEVIRYVKKSFKCDLCERHQMPKPARPATVPKSYEANQVVGVDVLYLPWIDPNEQVPVLNIVDWGTCYQILEPVQGMTAEKVWTAFQRGWNRIFGMPRIIVADQGREFIGEFARKAGEHGALLRLIGARAPWQNGRTERQGGVAKGIFEKLRDQVGPINEDEWMQCLHQVEATKNRMFHRSGFSPAQRQLGQNVRIPGSLMSDDDIEAKMLRGAASTDVRRALEIRDAALEAFARHNTQEGMKKATRARGRTTNTFTPGELWKCALEQVRKATNEEEAALGLLKEEFEELKETLKRRQSKRAFKDITGWELPPDETEEEDEPPAQRRRLAQEDETSSASASSSSSSSTSTGSNPGDENQQEQAQQLTPEESQELREAISEEQASAAARAVIHNERLDGTITARQAEQQYEPLRRRMQERRSEPYQHQHITENKQCTTAQQGYLRWQKHSEEVYITQGLAEEAEEGDKESADAWMVDWKRKTLIRVHRESRLKPFKPYDKECPMKLGDLTSHRTTVKVYEDGRRTKTKSNWRQEGSGREEDDKGPPRQWIGFTEFKLKKHADMKQVRACMVKKNSSELREEDIPAEEWPEWKKADKEEWQKVLDTGAVKVLTEEESKQVVKQLREAGTASRILPSRIVRRWKPSEQPGKAATRKSRWCIRGDKDPDLLQLNRYEGLPGMSSEQIIEVLAGAYGLGDAPAHWRKSLKKVLIALGYMQSEMDPCTFKYFGTDHKGNKVLRGIIIVEVDDLLCFGDQMHDEKLAELRQRFNFGKFVELSQEAEGASFNGRRIRAIPEGGYEIDMTKFIEERLQEVPLQKGRSTEKEDLATEEEVAATRASVGALTWAAKEGRPDCAAGASLIAGCLNRLKVQDILDLNKIIKETKENSTMSIKIQAIPEDSMCFGVITDASYANAGIGSSQGGFGVLCYEKGLAKNGCARGNLLYWRSGKIQRVVNSTLAAETQSLAKGLQELAWCVTVYNEMSTPDFELKKWEEAAKQRRLEALTKEDIDPTLKEGLCIVDAKSLYDHLVKSTVGTTDDRRTAIEMQVVRQSLAETATEIKWVRHERMLVDCLTKRFGNRGPLYEFLRSGWLDFNCSQEKLIGAVHCRAPEYVDGLLKVSHSMMWGRAIVEETVSELSGSSWETLECRQLRVLQLVAEVPSEKWAWRNQDRALLNGLQPLPQRRCGGTTEQAFGSSKSLTSFAASWGQPSDAANLRDVGDRDEDLEPGHGAAELLLGVSTSFPTAGAQLTLSAALLRCAGMLVTSGVTEDFSSCLSLARPALALLHGEEKTLAEAAAEATASAAGSCWGKAQEAFRTFGNLCSFSACDSALLLHNATPEAWEKLCRHLEAISSSLGTILPCLRLNFHPPPRAGEAPAEGDGLGGPYGLGSYGARSLGTLNQMFLVLSVVLLWLGTALPKSSKKAKADDVIHQSRLALRDTLQFVQRCLNELQADLQSAAKLESAISNEAVQAACIFRDVLKGSVLEQLQSLEVLPGLLEAHRTQLKSLAELMGQRLALLKSKAFKP</sequence>
<feature type="region of interest" description="Disordered" evidence="6">
    <location>
        <begin position="728"/>
        <end position="756"/>
    </location>
</feature>
<keyword evidence="3" id="KW-0862">Zinc</keyword>
<name>A0A9P1BQH8_9DINO</name>